<protein>
    <recommendedName>
        <fullName evidence="4">YgaB-like protein</fullName>
    </recommendedName>
</protein>
<keyword evidence="3" id="KW-1185">Reference proteome</keyword>
<reference evidence="2 3" key="1">
    <citation type="submission" date="2018-07" db="EMBL/GenBank/DDBJ databases">
        <title>Bacillus sp. YLB-04 draft genome sequence.</title>
        <authorList>
            <person name="Yu L."/>
            <person name="Tang X."/>
        </authorList>
    </citation>
    <scope>NUCLEOTIDE SEQUENCE [LARGE SCALE GENOMIC DNA]</scope>
    <source>
        <strain evidence="2 3">YLB-04</strain>
    </source>
</reference>
<gene>
    <name evidence="2" type="ORF">DRW41_15135</name>
</gene>
<keyword evidence="1" id="KW-0175">Coiled coil</keyword>
<dbReference type="InterPro" id="IPR025572">
    <property type="entry name" value="YgaB"/>
</dbReference>
<evidence type="ECO:0000313" key="2">
    <source>
        <dbReference type="EMBL" id="RDU35927.1"/>
    </source>
</evidence>
<dbReference type="Pfam" id="PF14182">
    <property type="entry name" value="YgaB"/>
    <property type="match status" value="1"/>
</dbReference>
<sequence length="88" mass="10479">MKTFNQMVSEQMRTMEKLLYLQAELERCQEIQAQLQILQNETELDSIQDEIRAMKVELREIQKIFEEQTEEVIRSYQHGNSDVKEVSG</sequence>
<proteinExistence type="predicted"/>
<evidence type="ECO:0000313" key="3">
    <source>
        <dbReference type="Proteomes" id="UP000257144"/>
    </source>
</evidence>
<organism evidence="2 3">
    <name type="scientific">Neobacillus piezotolerans</name>
    <dbReference type="NCBI Taxonomy" id="2259171"/>
    <lineage>
        <taxon>Bacteria</taxon>
        <taxon>Bacillati</taxon>
        <taxon>Bacillota</taxon>
        <taxon>Bacilli</taxon>
        <taxon>Bacillales</taxon>
        <taxon>Bacillaceae</taxon>
        <taxon>Neobacillus</taxon>
    </lineage>
</organism>
<evidence type="ECO:0008006" key="4">
    <source>
        <dbReference type="Google" id="ProtNLM"/>
    </source>
</evidence>
<dbReference type="Proteomes" id="UP000257144">
    <property type="component" value="Unassembled WGS sequence"/>
</dbReference>
<name>A0A3D8GNL8_9BACI</name>
<accession>A0A3D8GNL8</accession>
<feature type="coiled-coil region" evidence="1">
    <location>
        <begin position="21"/>
        <end position="71"/>
    </location>
</feature>
<comment type="caution">
    <text evidence="2">The sequence shown here is derived from an EMBL/GenBank/DDBJ whole genome shotgun (WGS) entry which is preliminary data.</text>
</comment>
<dbReference type="AlphaFoldDB" id="A0A3D8GNL8"/>
<dbReference type="EMBL" id="QNQT01000007">
    <property type="protein sequence ID" value="RDU35927.1"/>
    <property type="molecule type" value="Genomic_DNA"/>
</dbReference>
<dbReference type="OrthoDB" id="2942102at2"/>
<evidence type="ECO:0000256" key="1">
    <source>
        <dbReference type="SAM" id="Coils"/>
    </source>
</evidence>